<evidence type="ECO:0000313" key="3">
    <source>
        <dbReference type="Proteomes" id="UP000199019"/>
    </source>
</evidence>
<evidence type="ECO:0000313" key="2">
    <source>
        <dbReference type="EMBL" id="SES33242.1"/>
    </source>
</evidence>
<dbReference type="InterPro" id="IPR005025">
    <property type="entry name" value="FMN_Rdtase-like_dom"/>
</dbReference>
<dbReference type="PANTHER" id="PTHR30543:SF21">
    <property type="entry name" value="NAD(P)H-DEPENDENT FMN REDUCTASE LOT6"/>
    <property type="match status" value="1"/>
</dbReference>
<organism evidence="2 3">
    <name type="scientific">Pedococcus cremeus</name>
    <dbReference type="NCBI Taxonomy" id="587636"/>
    <lineage>
        <taxon>Bacteria</taxon>
        <taxon>Bacillati</taxon>
        <taxon>Actinomycetota</taxon>
        <taxon>Actinomycetes</taxon>
        <taxon>Micrococcales</taxon>
        <taxon>Intrasporangiaceae</taxon>
        <taxon>Pedococcus</taxon>
    </lineage>
</organism>
<dbReference type="GO" id="GO:0016491">
    <property type="term" value="F:oxidoreductase activity"/>
    <property type="evidence" value="ECO:0007669"/>
    <property type="project" value="InterPro"/>
</dbReference>
<name>A0A1H9WH17_9MICO</name>
<dbReference type="Proteomes" id="UP000199019">
    <property type="component" value="Unassembled WGS sequence"/>
</dbReference>
<reference evidence="3" key="1">
    <citation type="submission" date="2016-10" db="EMBL/GenBank/DDBJ databases">
        <authorList>
            <person name="Varghese N."/>
            <person name="Submissions S."/>
        </authorList>
    </citation>
    <scope>NUCLEOTIDE SEQUENCE [LARGE SCALE GENOMIC DNA]</scope>
    <source>
        <strain evidence="3">CGMCC 1.6963</strain>
    </source>
</reference>
<dbReference type="RefSeq" id="WP_091759449.1">
    <property type="nucleotide sequence ID" value="NZ_FOHB01000005.1"/>
</dbReference>
<dbReference type="EMBL" id="FOHB01000005">
    <property type="protein sequence ID" value="SES33242.1"/>
    <property type="molecule type" value="Genomic_DNA"/>
</dbReference>
<gene>
    <name evidence="2" type="ORF">SAMN05216199_2909</name>
</gene>
<dbReference type="AlphaFoldDB" id="A0A1H9WH17"/>
<dbReference type="Pfam" id="PF03358">
    <property type="entry name" value="FMN_red"/>
    <property type="match status" value="1"/>
</dbReference>
<dbReference type="OrthoDB" id="9812295at2"/>
<dbReference type="Gene3D" id="3.40.50.360">
    <property type="match status" value="1"/>
</dbReference>
<dbReference type="SUPFAM" id="SSF52218">
    <property type="entry name" value="Flavoproteins"/>
    <property type="match status" value="1"/>
</dbReference>
<dbReference type="InterPro" id="IPR029039">
    <property type="entry name" value="Flavoprotein-like_sf"/>
</dbReference>
<proteinExistence type="predicted"/>
<evidence type="ECO:0000259" key="1">
    <source>
        <dbReference type="Pfam" id="PF03358"/>
    </source>
</evidence>
<dbReference type="PANTHER" id="PTHR30543">
    <property type="entry name" value="CHROMATE REDUCTASE"/>
    <property type="match status" value="1"/>
</dbReference>
<dbReference type="GO" id="GO:0005829">
    <property type="term" value="C:cytosol"/>
    <property type="evidence" value="ECO:0007669"/>
    <property type="project" value="TreeGrafter"/>
</dbReference>
<dbReference type="STRING" id="587636.SAMN05216199_2909"/>
<dbReference type="GO" id="GO:0010181">
    <property type="term" value="F:FMN binding"/>
    <property type="evidence" value="ECO:0007669"/>
    <property type="project" value="TreeGrafter"/>
</dbReference>
<accession>A0A1H9WH17</accession>
<keyword evidence="3" id="KW-1185">Reference proteome</keyword>
<sequence length="184" mass="20484">MGRPRLSVVIASTRPGRLGPTVAQWVLEQVPDDRFEAELLDLADFALPFLDEPREPSEGNYAHEHTRRWSAAIRDTEALLVVMPEYNRGYNAALKNAIDFLYAEWEGLPVACVGYGWYAARYAKAALRQTLERVKMTVVEAPGLELGTTLVDRQVVPDDALLRELARTFEDLAAAVARSSRGPS</sequence>
<feature type="domain" description="NADPH-dependent FMN reductase-like" evidence="1">
    <location>
        <begin position="5"/>
        <end position="142"/>
    </location>
</feature>
<dbReference type="InterPro" id="IPR050712">
    <property type="entry name" value="NAD(P)H-dep_reductase"/>
</dbReference>
<protein>
    <submittedName>
        <fullName evidence="2">NAD(P)H-dependent FMN reductase</fullName>
    </submittedName>
</protein>